<dbReference type="KEGG" id="aace:A0U92_16255"/>
<dbReference type="PROSITE" id="PS50110">
    <property type="entry name" value="RESPONSE_REGULATORY"/>
    <property type="match status" value="1"/>
</dbReference>
<evidence type="ECO:0000256" key="1">
    <source>
        <dbReference type="ARBA" id="ARBA00022553"/>
    </source>
</evidence>
<dbReference type="CDD" id="cd06170">
    <property type="entry name" value="LuxR_C_like"/>
    <property type="match status" value="1"/>
</dbReference>
<feature type="modified residue" description="4-aspartylphosphate" evidence="3">
    <location>
        <position position="53"/>
    </location>
</feature>
<sequence>MTSIVLVVDDEPVNLSLATDILESGGFTVLVAQSADDGLAILADVPVDLVLLDAVMPGKDGFQMCRIMKAVPDYRDIPVIFMTGLSGQDDIVLAFETGSVDYIVKPIKPAELLARTRTHLDNARKTKKIFRAINFSGRHFLATDREGVVQWFSPQVPSIIGNTAAYGTTLNLPADTLCWLLACINTPSSVDVSYRQQDTDVEYGVEFSFMGQPEPHEYLVRLAVVRDGQDITCLQVRLGLTVREAEVLFWVAKGKTNRDIAEILSISHRTINKHLEQIYIKIGVENRTAATARVLHALHG</sequence>
<dbReference type="PANTHER" id="PTHR44591:SF3">
    <property type="entry name" value="RESPONSE REGULATORY DOMAIN-CONTAINING PROTEIN"/>
    <property type="match status" value="1"/>
</dbReference>
<evidence type="ECO:0000256" key="3">
    <source>
        <dbReference type="PROSITE-ProRule" id="PRU00169"/>
    </source>
</evidence>
<dbReference type="OrthoDB" id="5292887at2"/>
<evidence type="ECO:0000259" key="4">
    <source>
        <dbReference type="PROSITE" id="PS50043"/>
    </source>
</evidence>
<dbReference type="RefSeq" id="WP_077814052.1">
    <property type="nucleotide sequence ID" value="NZ_CP014692.1"/>
</dbReference>
<accession>A0A1U9KJQ3</accession>
<dbReference type="InterPro" id="IPR001789">
    <property type="entry name" value="Sig_transdc_resp-reg_receiver"/>
</dbReference>
<dbReference type="SMART" id="SM00448">
    <property type="entry name" value="REC"/>
    <property type="match status" value="1"/>
</dbReference>
<keyword evidence="2 6" id="KW-0238">DNA-binding</keyword>
<evidence type="ECO:0000256" key="2">
    <source>
        <dbReference type="ARBA" id="ARBA00023125"/>
    </source>
</evidence>
<dbReference type="Proteomes" id="UP000188937">
    <property type="component" value="Chromosome"/>
</dbReference>
<dbReference type="PROSITE" id="PS50043">
    <property type="entry name" value="HTH_LUXR_2"/>
    <property type="match status" value="1"/>
</dbReference>
<dbReference type="GO" id="GO:0006355">
    <property type="term" value="P:regulation of DNA-templated transcription"/>
    <property type="evidence" value="ECO:0007669"/>
    <property type="project" value="InterPro"/>
</dbReference>
<feature type="domain" description="Response regulatory" evidence="5">
    <location>
        <begin position="4"/>
        <end position="120"/>
    </location>
</feature>
<keyword evidence="1 3" id="KW-0597">Phosphoprotein</keyword>
<dbReference type="GO" id="GO:0003677">
    <property type="term" value="F:DNA binding"/>
    <property type="evidence" value="ECO:0007669"/>
    <property type="project" value="UniProtKB-KW"/>
</dbReference>
<dbReference type="PANTHER" id="PTHR44591">
    <property type="entry name" value="STRESS RESPONSE REGULATOR PROTEIN 1"/>
    <property type="match status" value="1"/>
</dbReference>
<dbReference type="EMBL" id="CP014692">
    <property type="protein sequence ID" value="AQS86045.1"/>
    <property type="molecule type" value="Genomic_DNA"/>
</dbReference>
<dbReference type="SUPFAM" id="SSF46894">
    <property type="entry name" value="C-terminal effector domain of the bipartite response regulators"/>
    <property type="match status" value="1"/>
</dbReference>
<keyword evidence="7" id="KW-1185">Reference proteome</keyword>
<proteinExistence type="predicted"/>
<dbReference type="SUPFAM" id="SSF52172">
    <property type="entry name" value="CheY-like"/>
    <property type="match status" value="1"/>
</dbReference>
<dbReference type="SMART" id="SM00421">
    <property type="entry name" value="HTH_LUXR"/>
    <property type="match status" value="1"/>
</dbReference>
<evidence type="ECO:0000259" key="5">
    <source>
        <dbReference type="PROSITE" id="PS50110"/>
    </source>
</evidence>
<name>A0A1U9KJQ3_ACEAC</name>
<dbReference type="STRING" id="435.A0U92_16255"/>
<evidence type="ECO:0000313" key="6">
    <source>
        <dbReference type="EMBL" id="AQS86045.1"/>
    </source>
</evidence>
<evidence type="ECO:0000313" key="7">
    <source>
        <dbReference type="Proteomes" id="UP000188937"/>
    </source>
</evidence>
<dbReference type="Gene3D" id="3.40.50.2300">
    <property type="match status" value="1"/>
</dbReference>
<feature type="domain" description="HTH luxR-type" evidence="4">
    <location>
        <begin position="231"/>
        <end position="298"/>
    </location>
</feature>
<reference evidence="6 7" key="1">
    <citation type="submission" date="2016-03" db="EMBL/GenBank/DDBJ databases">
        <title>Acetic acid bacteria sequencing.</title>
        <authorList>
            <person name="Brandt J."/>
            <person name="Jakob F."/>
            <person name="Vogel R.F."/>
        </authorList>
    </citation>
    <scope>NUCLEOTIDE SEQUENCE [LARGE SCALE GENOMIC DNA]</scope>
    <source>
        <strain evidence="6 7">TMW2.1153</strain>
    </source>
</reference>
<gene>
    <name evidence="6" type="ORF">A0U92_16255</name>
</gene>
<dbReference type="InterPro" id="IPR011006">
    <property type="entry name" value="CheY-like_superfamily"/>
</dbReference>
<dbReference type="Pfam" id="PF00196">
    <property type="entry name" value="GerE"/>
    <property type="match status" value="1"/>
</dbReference>
<protein>
    <submittedName>
        <fullName evidence="6">DNA-binding response regulator</fullName>
    </submittedName>
</protein>
<dbReference type="InterPro" id="IPR036388">
    <property type="entry name" value="WH-like_DNA-bd_sf"/>
</dbReference>
<dbReference type="Gene3D" id="1.10.10.10">
    <property type="entry name" value="Winged helix-like DNA-binding domain superfamily/Winged helix DNA-binding domain"/>
    <property type="match status" value="1"/>
</dbReference>
<dbReference type="InterPro" id="IPR050595">
    <property type="entry name" value="Bact_response_regulator"/>
</dbReference>
<dbReference type="InterPro" id="IPR000792">
    <property type="entry name" value="Tscrpt_reg_LuxR_C"/>
</dbReference>
<organism evidence="6 7">
    <name type="scientific">Acetobacter aceti</name>
    <dbReference type="NCBI Taxonomy" id="435"/>
    <lineage>
        <taxon>Bacteria</taxon>
        <taxon>Pseudomonadati</taxon>
        <taxon>Pseudomonadota</taxon>
        <taxon>Alphaproteobacteria</taxon>
        <taxon>Acetobacterales</taxon>
        <taxon>Acetobacteraceae</taxon>
        <taxon>Acetobacter</taxon>
        <taxon>Acetobacter subgen. Acetobacter</taxon>
    </lineage>
</organism>
<dbReference type="Pfam" id="PF00072">
    <property type="entry name" value="Response_reg"/>
    <property type="match status" value="1"/>
</dbReference>
<dbReference type="eggNOG" id="COG2197">
    <property type="taxonomic scope" value="Bacteria"/>
</dbReference>
<dbReference type="InterPro" id="IPR016032">
    <property type="entry name" value="Sig_transdc_resp-reg_C-effctor"/>
</dbReference>
<dbReference type="PRINTS" id="PR00038">
    <property type="entry name" value="HTHLUXR"/>
</dbReference>
<dbReference type="AlphaFoldDB" id="A0A1U9KJQ3"/>
<dbReference type="GO" id="GO:0000160">
    <property type="term" value="P:phosphorelay signal transduction system"/>
    <property type="evidence" value="ECO:0007669"/>
    <property type="project" value="InterPro"/>
</dbReference>